<accession>A0ABD1N8P0</accession>
<sequence>MYKRHLLVPNALGHSVSRTVVVLLGWLGARQKHLKKYGVILNHFQKQDPSVTESIRGCIVDSAPVAHPDAQVWASGFSAALLMKNSVATKGRVLAKESGIKVSIGCV</sequence>
<dbReference type="AlphaFoldDB" id="A0ABD1N8P0"/>
<reference evidence="7 8" key="1">
    <citation type="submission" date="2024-08" db="EMBL/GenBank/DDBJ databases">
        <title>Insights into the chromosomal genome structure of Flemingia macrophylla.</title>
        <authorList>
            <person name="Ding Y."/>
            <person name="Zhao Y."/>
            <person name="Bi W."/>
            <person name="Wu M."/>
            <person name="Zhao G."/>
            <person name="Gong Y."/>
            <person name="Li W."/>
            <person name="Zhang P."/>
        </authorList>
    </citation>
    <scope>NUCLEOTIDE SEQUENCE [LARGE SCALE GENOMIC DNA]</scope>
    <source>
        <strain evidence="7">DYQJB</strain>
        <tissue evidence="7">Leaf</tissue>
    </source>
</reference>
<gene>
    <name evidence="7" type="ORF">Fmac_005714</name>
</gene>
<dbReference type="EMBL" id="JBGMDY010000002">
    <property type="protein sequence ID" value="KAL2344429.1"/>
    <property type="molecule type" value="Genomic_DNA"/>
</dbReference>
<dbReference type="Pfam" id="PF05705">
    <property type="entry name" value="DUF829"/>
    <property type="match status" value="1"/>
</dbReference>
<protein>
    <submittedName>
        <fullName evidence="7">Uncharacterized protein</fullName>
    </submittedName>
</protein>
<comment type="subcellular location">
    <subcellularLocation>
        <location evidence="6">Endomembrane system</location>
        <topology evidence="6">Single-pass membrane protein</topology>
    </subcellularLocation>
    <subcellularLocation>
        <location evidence="1">Nucleus membrane</location>
    </subcellularLocation>
</comment>
<dbReference type="PANTHER" id="PTHR12265:SF30">
    <property type="entry name" value="TRANSMEMBRANE PROTEIN 53"/>
    <property type="match status" value="1"/>
</dbReference>
<dbReference type="Proteomes" id="UP001603857">
    <property type="component" value="Unassembled WGS sequence"/>
</dbReference>
<keyword evidence="2" id="KW-0812">Transmembrane</keyword>
<evidence type="ECO:0000256" key="1">
    <source>
        <dbReference type="ARBA" id="ARBA00004126"/>
    </source>
</evidence>
<keyword evidence="8" id="KW-1185">Reference proteome</keyword>
<evidence type="ECO:0000256" key="2">
    <source>
        <dbReference type="ARBA" id="ARBA00022692"/>
    </source>
</evidence>
<name>A0ABD1N8P0_9FABA</name>
<evidence type="ECO:0000256" key="5">
    <source>
        <dbReference type="ARBA" id="ARBA00023242"/>
    </source>
</evidence>
<evidence type="ECO:0000313" key="7">
    <source>
        <dbReference type="EMBL" id="KAL2344429.1"/>
    </source>
</evidence>
<evidence type="ECO:0000313" key="8">
    <source>
        <dbReference type="Proteomes" id="UP001603857"/>
    </source>
</evidence>
<proteinExistence type="predicted"/>
<keyword evidence="5" id="KW-0539">Nucleus</keyword>
<evidence type="ECO:0000256" key="4">
    <source>
        <dbReference type="ARBA" id="ARBA00023136"/>
    </source>
</evidence>
<evidence type="ECO:0000256" key="6">
    <source>
        <dbReference type="ARBA" id="ARBA00037847"/>
    </source>
</evidence>
<evidence type="ECO:0000256" key="3">
    <source>
        <dbReference type="ARBA" id="ARBA00022989"/>
    </source>
</evidence>
<dbReference type="GO" id="GO:0031965">
    <property type="term" value="C:nuclear membrane"/>
    <property type="evidence" value="ECO:0007669"/>
    <property type="project" value="UniProtKB-SubCell"/>
</dbReference>
<dbReference type="InterPro" id="IPR008547">
    <property type="entry name" value="DUF829_TMEM53"/>
</dbReference>
<dbReference type="PANTHER" id="PTHR12265">
    <property type="entry name" value="TRANSMEMBRANE PROTEIN 53"/>
    <property type="match status" value="1"/>
</dbReference>
<keyword evidence="4" id="KW-0472">Membrane</keyword>
<keyword evidence="3" id="KW-1133">Transmembrane helix</keyword>
<comment type="caution">
    <text evidence="7">The sequence shown here is derived from an EMBL/GenBank/DDBJ whole genome shotgun (WGS) entry which is preliminary data.</text>
</comment>
<organism evidence="7 8">
    <name type="scientific">Flemingia macrophylla</name>
    <dbReference type="NCBI Taxonomy" id="520843"/>
    <lineage>
        <taxon>Eukaryota</taxon>
        <taxon>Viridiplantae</taxon>
        <taxon>Streptophyta</taxon>
        <taxon>Embryophyta</taxon>
        <taxon>Tracheophyta</taxon>
        <taxon>Spermatophyta</taxon>
        <taxon>Magnoliopsida</taxon>
        <taxon>eudicotyledons</taxon>
        <taxon>Gunneridae</taxon>
        <taxon>Pentapetalae</taxon>
        <taxon>rosids</taxon>
        <taxon>fabids</taxon>
        <taxon>Fabales</taxon>
        <taxon>Fabaceae</taxon>
        <taxon>Papilionoideae</taxon>
        <taxon>50 kb inversion clade</taxon>
        <taxon>NPAAA clade</taxon>
        <taxon>indigoferoid/millettioid clade</taxon>
        <taxon>Phaseoleae</taxon>
        <taxon>Flemingia</taxon>
    </lineage>
</organism>